<dbReference type="PATRIC" id="fig|1423783.4.peg.2003"/>
<evidence type="ECO:0000313" key="3">
    <source>
        <dbReference type="Proteomes" id="UP000051922"/>
    </source>
</evidence>
<sequence>MWGHEVMTLTAATARHQRALDIMSLERVTNARTYHHLRTNSGRYLRPHKIIRTGRLWQATPHDMQQLTALGVGAVVDFRQPDEAAKAPDVPLAGAARVAAPMVVGDLKGEAHALRTYIQHHDDAPEHIRLGYEAMVADPTMQASMREFLVTATATPGAVMFHCSAGKDRTGMAAALLLGALGVPRSLITRDYLYSNVEHEPNINQALVEFQQLGATHQMLTDMRAVTGVRVDYLDTALDWVDAHYGNVRNYVGELLGNGEAGLAALDRAFLVDDNH</sequence>
<organism evidence="2 3">
    <name type="scientific">Lacticaseibacillus pantheris DSM 15945 = JCM 12539 = NBRC 106106</name>
    <dbReference type="NCBI Taxonomy" id="1423783"/>
    <lineage>
        <taxon>Bacteria</taxon>
        <taxon>Bacillati</taxon>
        <taxon>Bacillota</taxon>
        <taxon>Bacilli</taxon>
        <taxon>Lactobacillales</taxon>
        <taxon>Lactobacillaceae</taxon>
        <taxon>Lacticaseibacillus</taxon>
    </lineage>
</organism>
<dbReference type="InterPro" id="IPR029021">
    <property type="entry name" value="Prot-tyrosine_phosphatase-like"/>
</dbReference>
<dbReference type="InterPro" id="IPR026893">
    <property type="entry name" value="Tyr/Ser_Pase_IphP-type"/>
</dbReference>
<evidence type="ECO:0000313" key="2">
    <source>
        <dbReference type="EMBL" id="KRL84648.1"/>
    </source>
</evidence>
<keyword evidence="3" id="KW-1185">Reference proteome</keyword>
<feature type="domain" description="Tyrosine specific protein phosphatases" evidence="1">
    <location>
        <begin position="146"/>
        <end position="211"/>
    </location>
</feature>
<accession>A0A0R1U0H5</accession>
<dbReference type="AlphaFoldDB" id="A0A0R1U0H5"/>
<dbReference type="Pfam" id="PF13350">
    <property type="entry name" value="Y_phosphatase3"/>
    <property type="match status" value="1"/>
</dbReference>
<dbReference type="EMBL" id="AZFJ01000059">
    <property type="protein sequence ID" value="KRL84648.1"/>
    <property type="molecule type" value="Genomic_DNA"/>
</dbReference>
<dbReference type="STRING" id="1423783.FC50_GL001958"/>
<dbReference type="InterPro" id="IPR016130">
    <property type="entry name" value="Tyr_Pase_AS"/>
</dbReference>
<dbReference type="Gene3D" id="3.90.190.10">
    <property type="entry name" value="Protein tyrosine phosphatase superfamily"/>
    <property type="match status" value="1"/>
</dbReference>
<proteinExistence type="predicted"/>
<reference evidence="2 3" key="1">
    <citation type="journal article" date="2015" name="Genome Announc.">
        <title>Expanding the biotechnology potential of lactobacilli through comparative genomics of 213 strains and associated genera.</title>
        <authorList>
            <person name="Sun Z."/>
            <person name="Harris H.M."/>
            <person name="McCann A."/>
            <person name="Guo C."/>
            <person name="Argimon S."/>
            <person name="Zhang W."/>
            <person name="Yang X."/>
            <person name="Jeffery I.B."/>
            <person name="Cooney J.C."/>
            <person name="Kagawa T.F."/>
            <person name="Liu W."/>
            <person name="Song Y."/>
            <person name="Salvetti E."/>
            <person name="Wrobel A."/>
            <person name="Rasinkangas P."/>
            <person name="Parkhill J."/>
            <person name="Rea M.C."/>
            <person name="O'Sullivan O."/>
            <person name="Ritari J."/>
            <person name="Douillard F.P."/>
            <person name="Paul Ross R."/>
            <person name="Yang R."/>
            <person name="Briner A.E."/>
            <person name="Felis G.E."/>
            <person name="de Vos W.M."/>
            <person name="Barrangou R."/>
            <person name="Klaenhammer T.R."/>
            <person name="Caufield P.W."/>
            <person name="Cui Y."/>
            <person name="Zhang H."/>
            <person name="O'Toole P.W."/>
        </authorList>
    </citation>
    <scope>NUCLEOTIDE SEQUENCE [LARGE SCALE GENOMIC DNA]</scope>
    <source>
        <strain evidence="2 3">DSM 15945</strain>
    </source>
</reference>
<dbReference type="Proteomes" id="UP000051922">
    <property type="component" value="Unassembled WGS sequence"/>
</dbReference>
<evidence type="ECO:0000259" key="1">
    <source>
        <dbReference type="PROSITE" id="PS50056"/>
    </source>
</evidence>
<protein>
    <submittedName>
        <fullName evidence="2">Protein tyrosine phosphatase</fullName>
    </submittedName>
</protein>
<dbReference type="GO" id="GO:0004721">
    <property type="term" value="F:phosphoprotein phosphatase activity"/>
    <property type="evidence" value="ECO:0007669"/>
    <property type="project" value="InterPro"/>
</dbReference>
<gene>
    <name evidence="2" type="ORF">FC50_GL001958</name>
</gene>
<comment type="caution">
    <text evidence="2">The sequence shown here is derived from an EMBL/GenBank/DDBJ whole genome shotgun (WGS) entry which is preliminary data.</text>
</comment>
<name>A0A0R1U0H5_9LACO</name>
<dbReference type="InterPro" id="IPR000387">
    <property type="entry name" value="Tyr_Pase_dom"/>
</dbReference>
<dbReference type="PROSITE" id="PS50056">
    <property type="entry name" value="TYR_PHOSPHATASE_2"/>
    <property type="match status" value="1"/>
</dbReference>
<dbReference type="SUPFAM" id="SSF52799">
    <property type="entry name" value="(Phosphotyrosine protein) phosphatases II"/>
    <property type="match status" value="1"/>
</dbReference>
<dbReference type="PROSITE" id="PS00383">
    <property type="entry name" value="TYR_PHOSPHATASE_1"/>
    <property type="match status" value="1"/>
</dbReference>